<dbReference type="InterPro" id="IPR007698">
    <property type="entry name" value="AlaDH/PNT_NAD(H)-bd"/>
</dbReference>
<gene>
    <name evidence="11" type="ORF">GCM10023338_02110</name>
</gene>
<dbReference type="PANTHER" id="PTHR10160">
    <property type="entry name" value="NAD(P) TRANSHYDROGENASE"/>
    <property type="match status" value="1"/>
</dbReference>
<dbReference type="SUPFAM" id="SSF52283">
    <property type="entry name" value="Formate/glycerate dehydrogenase catalytic domain-like"/>
    <property type="match status" value="1"/>
</dbReference>
<dbReference type="Proteomes" id="UP001500631">
    <property type="component" value="Unassembled WGS sequence"/>
</dbReference>
<evidence type="ECO:0000256" key="6">
    <source>
        <dbReference type="ARBA" id="ARBA00022967"/>
    </source>
</evidence>
<dbReference type="InterPro" id="IPR007886">
    <property type="entry name" value="AlaDH/PNT_N"/>
</dbReference>
<evidence type="ECO:0000256" key="3">
    <source>
        <dbReference type="ARBA" id="ARBA00012943"/>
    </source>
</evidence>
<dbReference type="SUPFAM" id="SSF51735">
    <property type="entry name" value="NAD(P)-binding Rossmann-fold domains"/>
    <property type="match status" value="1"/>
</dbReference>
<evidence type="ECO:0000259" key="9">
    <source>
        <dbReference type="SMART" id="SM01002"/>
    </source>
</evidence>
<feature type="domain" description="Alanine dehydrogenase/pyridine nucleotide transhydrogenase NAD(H)-binding" evidence="9">
    <location>
        <begin position="145"/>
        <end position="307"/>
    </location>
</feature>
<name>A0ABP9MBN2_9GAMM</name>
<evidence type="ECO:0000313" key="11">
    <source>
        <dbReference type="EMBL" id="GAA5094181.1"/>
    </source>
</evidence>
<dbReference type="InterPro" id="IPR036291">
    <property type="entry name" value="NAD(P)-bd_dom_sf"/>
</dbReference>
<dbReference type="CDD" id="cd05304">
    <property type="entry name" value="Rubrum_tdh"/>
    <property type="match status" value="1"/>
</dbReference>
<sequence>MTQNIIVLKEGALKEKRVALDPLVAKRFKDLGFTVTLTPDAGKNAYFPDTSYQDIAVETPKFNENDIILCVQAPSIETIKNLKAGTILVGLLNPYQNPEIVKALKDHKITSLAMELIPRITRAQSMDALSSQATIVGYEGVLMAASLSPRLFPMLTTAAGTIRPAKVVVIGAGVAGLQAIGTARRLGAQVEAYDIRPDAKEQVESLGAKLIDTGVNAAGEGGYARELTEEEVAMQAEALKKHLSKAHAVISTAAIPGRKAPTIITKDMVDGMLEGAVIIDLAAETGGNCELTKADSIVHYNHVTISGPVNVASRAPLHASEMYAKNLLNLLSPFMAEGQLTLDYDDEVIAQCLLTKDGEIVHERVRQALEK</sequence>
<evidence type="ECO:0000256" key="7">
    <source>
        <dbReference type="ARBA" id="ARBA00023027"/>
    </source>
</evidence>
<keyword evidence="12" id="KW-1185">Reference proteome</keyword>
<accession>A0ABP9MBN2</accession>
<dbReference type="Gene3D" id="3.40.50.720">
    <property type="entry name" value="NAD(P)-binding Rossmann-like Domain"/>
    <property type="match status" value="2"/>
</dbReference>
<comment type="similarity">
    <text evidence="2">Belongs to the AlaDH/PNT family.</text>
</comment>
<dbReference type="Pfam" id="PF01262">
    <property type="entry name" value="AlaDh_PNT_C"/>
    <property type="match status" value="1"/>
</dbReference>
<keyword evidence="4" id="KW-0547">Nucleotide-binding</keyword>
<comment type="caution">
    <text evidence="11">The sequence shown here is derived from an EMBL/GenBank/DDBJ whole genome shotgun (WGS) entry which is preliminary data.</text>
</comment>
<evidence type="ECO:0000256" key="5">
    <source>
        <dbReference type="ARBA" id="ARBA00022857"/>
    </source>
</evidence>
<evidence type="ECO:0000256" key="1">
    <source>
        <dbReference type="ARBA" id="ARBA00003943"/>
    </source>
</evidence>
<dbReference type="InterPro" id="IPR008143">
    <property type="entry name" value="Ala_DH/PNT_CS2"/>
</dbReference>
<dbReference type="Pfam" id="PF05222">
    <property type="entry name" value="AlaDh_PNT_N"/>
    <property type="match status" value="1"/>
</dbReference>
<dbReference type="RefSeq" id="WP_077925896.1">
    <property type="nucleotide sequence ID" value="NZ_BAABKE010000001.1"/>
</dbReference>
<comment type="catalytic activity">
    <reaction evidence="8">
        <text>NAD(+) + NADPH + H(+)(in) = NADH + NADP(+) + H(+)(out)</text>
        <dbReference type="Rhea" id="RHEA:47992"/>
        <dbReference type="ChEBI" id="CHEBI:15378"/>
        <dbReference type="ChEBI" id="CHEBI:57540"/>
        <dbReference type="ChEBI" id="CHEBI:57783"/>
        <dbReference type="ChEBI" id="CHEBI:57945"/>
        <dbReference type="ChEBI" id="CHEBI:58349"/>
        <dbReference type="EC" id="7.1.1.1"/>
    </reaction>
</comment>
<comment type="function">
    <text evidence="1">The transhydrogenation between NADH and NADP is coupled to respiration and ATP hydrolysis and functions as a proton pump across the membrane.</text>
</comment>
<organism evidence="11 12">
    <name type="scientific">Wohlfahrtiimonas larvae</name>
    <dbReference type="NCBI Taxonomy" id="1157986"/>
    <lineage>
        <taxon>Bacteria</taxon>
        <taxon>Pseudomonadati</taxon>
        <taxon>Pseudomonadota</taxon>
        <taxon>Gammaproteobacteria</taxon>
        <taxon>Cardiobacteriales</taxon>
        <taxon>Ignatzschineriaceae</taxon>
        <taxon>Wohlfahrtiimonas</taxon>
    </lineage>
</organism>
<evidence type="ECO:0000313" key="12">
    <source>
        <dbReference type="Proteomes" id="UP001500631"/>
    </source>
</evidence>
<evidence type="ECO:0000256" key="4">
    <source>
        <dbReference type="ARBA" id="ARBA00022741"/>
    </source>
</evidence>
<proteinExistence type="inferred from homology"/>
<keyword evidence="5" id="KW-0521">NADP</keyword>
<dbReference type="EC" id="7.1.1.1" evidence="3"/>
<keyword evidence="7" id="KW-0520">NAD</keyword>
<dbReference type="SMART" id="SM01002">
    <property type="entry name" value="AlaDh_PNT_C"/>
    <property type="match status" value="1"/>
</dbReference>
<keyword evidence="6" id="KW-1278">Translocase</keyword>
<feature type="domain" description="Alanine dehydrogenase/pyridine nucleotide transhydrogenase N-terminal" evidence="10">
    <location>
        <begin position="6"/>
        <end position="136"/>
    </location>
</feature>
<reference evidence="12" key="1">
    <citation type="journal article" date="2019" name="Int. J. Syst. Evol. Microbiol.">
        <title>The Global Catalogue of Microorganisms (GCM) 10K type strain sequencing project: providing services to taxonomists for standard genome sequencing and annotation.</title>
        <authorList>
            <consortium name="The Broad Institute Genomics Platform"/>
            <consortium name="The Broad Institute Genome Sequencing Center for Infectious Disease"/>
            <person name="Wu L."/>
            <person name="Ma J."/>
        </authorList>
    </citation>
    <scope>NUCLEOTIDE SEQUENCE [LARGE SCALE GENOMIC DNA]</scope>
    <source>
        <strain evidence="12">JCM 18424</strain>
    </source>
</reference>
<dbReference type="PROSITE" id="PS00837">
    <property type="entry name" value="ALADH_PNT_2"/>
    <property type="match status" value="1"/>
</dbReference>
<evidence type="ECO:0000259" key="10">
    <source>
        <dbReference type="SMART" id="SM01003"/>
    </source>
</evidence>
<evidence type="ECO:0000256" key="8">
    <source>
        <dbReference type="ARBA" id="ARBA00048202"/>
    </source>
</evidence>
<dbReference type="SMART" id="SM01003">
    <property type="entry name" value="AlaDh_PNT_N"/>
    <property type="match status" value="1"/>
</dbReference>
<evidence type="ECO:0000256" key="2">
    <source>
        <dbReference type="ARBA" id="ARBA00005689"/>
    </source>
</evidence>
<protein>
    <recommendedName>
        <fullName evidence="3">proton-translocating NAD(P)(+) transhydrogenase</fullName>
        <ecNumber evidence="3">7.1.1.1</ecNumber>
    </recommendedName>
</protein>
<dbReference type="PANTHER" id="PTHR10160:SF19">
    <property type="entry name" value="PROTON-TRANSLOCATING NAD(P)(+) TRANSHYDROGENASE"/>
    <property type="match status" value="1"/>
</dbReference>
<dbReference type="EMBL" id="BAABKE010000001">
    <property type="protein sequence ID" value="GAA5094181.1"/>
    <property type="molecule type" value="Genomic_DNA"/>
</dbReference>